<feature type="domain" description="HTH cro/C1-type" evidence="5">
    <location>
        <begin position="11"/>
        <end position="65"/>
    </location>
</feature>
<protein>
    <submittedName>
        <fullName evidence="6">Transcriptional regulator, XRE family</fullName>
    </submittedName>
</protein>
<dbReference type="RefSeq" id="WP_007416849.1">
    <property type="nucleotide sequence ID" value="NZ_ABOX02000032.1"/>
</dbReference>
<dbReference type="CDD" id="cd00093">
    <property type="entry name" value="HTH_XRE"/>
    <property type="match status" value="1"/>
</dbReference>
<keyword evidence="7" id="KW-1185">Reference proteome</keyword>
<dbReference type="InterPro" id="IPR010982">
    <property type="entry name" value="Lambda_DNA-bd_dom_sf"/>
</dbReference>
<evidence type="ECO:0000313" key="7">
    <source>
        <dbReference type="Proteomes" id="UP000003688"/>
    </source>
</evidence>
<dbReference type="AlphaFoldDB" id="B9XM10"/>
<dbReference type="Gene3D" id="1.10.260.40">
    <property type="entry name" value="lambda repressor-like DNA-binding domains"/>
    <property type="match status" value="1"/>
</dbReference>
<dbReference type="Gene3D" id="3.60.15.10">
    <property type="entry name" value="Ribonuclease Z/Hydroxyacylglutathione hydrolase-like"/>
    <property type="match status" value="1"/>
</dbReference>
<evidence type="ECO:0000256" key="4">
    <source>
        <dbReference type="ARBA" id="ARBA00022833"/>
    </source>
</evidence>
<dbReference type="SUPFAM" id="SSF56281">
    <property type="entry name" value="Metallo-hydrolase/oxidoreductase"/>
    <property type="match status" value="1"/>
</dbReference>
<keyword evidence="2" id="KW-0479">Metal-binding</keyword>
<dbReference type="CDD" id="cd06262">
    <property type="entry name" value="metallo-hydrolase-like_MBL-fold"/>
    <property type="match status" value="1"/>
</dbReference>
<evidence type="ECO:0000256" key="1">
    <source>
        <dbReference type="ARBA" id="ARBA00001947"/>
    </source>
</evidence>
<evidence type="ECO:0000313" key="6">
    <source>
        <dbReference type="EMBL" id="EEF59138.1"/>
    </source>
</evidence>
<dbReference type="PROSITE" id="PS50943">
    <property type="entry name" value="HTH_CROC1"/>
    <property type="match status" value="1"/>
</dbReference>
<name>B9XM10_PEDPL</name>
<dbReference type="SMART" id="SM00849">
    <property type="entry name" value="Lactamase_B"/>
    <property type="match status" value="1"/>
</dbReference>
<reference evidence="6 7" key="1">
    <citation type="journal article" date="2011" name="J. Bacteriol.">
        <title>Genome sequence of 'Pedosphaera parvula' Ellin514, an aerobic Verrucomicrobial isolate from pasture soil.</title>
        <authorList>
            <person name="Kant R."/>
            <person name="van Passel M.W."/>
            <person name="Sangwan P."/>
            <person name="Palva A."/>
            <person name="Lucas S."/>
            <person name="Copeland A."/>
            <person name="Lapidus A."/>
            <person name="Glavina Del Rio T."/>
            <person name="Dalin E."/>
            <person name="Tice H."/>
            <person name="Bruce D."/>
            <person name="Goodwin L."/>
            <person name="Pitluck S."/>
            <person name="Chertkov O."/>
            <person name="Larimer F.W."/>
            <person name="Land M.L."/>
            <person name="Hauser L."/>
            <person name="Brettin T.S."/>
            <person name="Detter J.C."/>
            <person name="Han S."/>
            <person name="de Vos W.M."/>
            <person name="Janssen P.H."/>
            <person name="Smidt H."/>
        </authorList>
    </citation>
    <scope>NUCLEOTIDE SEQUENCE [LARGE SCALE GENOMIC DNA]</scope>
    <source>
        <strain evidence="6 7">Ellin514</strain>
    </source>
</reference>
<dbReference type="InterPro" id="IPR036866">
    <property type="entry name" value="RibonucZ/Hydroxyglut_hydro"/>
</dbReference>
<comment type="caution">
    <text evidence="6">The sequence shown here is derived from an EMBL/GenBank/DDBJ whole genome shotgun (WGS) entry which is preliminary data.</text>
</comment>
<sequence>MNLEDHLGDIIRKGRKAANVSADVAAKVAGLTEAELTSLEESGKSAKKPNLAALANAIGLAPSKLESIAKGWLPSEKDLSIWRELRRITTEEKGMAVNSYVVWDEVSRDAAIFDTGWNAEQIIQLVEENKLQVRHIFLTHSHEDHIAALAPLREKFPKAHLHTSSKTAPPQHRNKPNDFLQLGSLRITNRDTPGHAEDGVTYIVGTWPEDAPHVAIVGDAIFAGSIGSGLISWDQAKQKVREQIFSLPPDTLICPGHGPFTTVAEEKANNPFFI</sequence>
<dbReference type="PANTHER" id="PTHR46233">
    <property type="entry name" value="HYDROXYACYLGLUTATHIONE HYDROLASE GLOC"/>
    <property type="match status" value="1"/>
</dbReference>
<evidence type="ECO:0000259" key="5">
    <source>
        <dbReference type="PROSITE" id="PS50943"/>
    </source>
</evidence>
<dbReference type="STRING" id="320771.Cflav_PD1630"/>
<keyword evidence="4" id="KW-0862">Zinc</keyword>
<dbReference type="GO" id="GO:0046872">
    <property type="term" value="F:metal ion binding"/>
    <property type="evidence" value="ECO:0007669"/>
    <property type="project" value="UniProtKB-KW"/>
</dbReference>
<keyword evidence="3" id="KW-0378">Hydrolase</keyword>
<proteinExistence type="predicted"/>
<dbReference type="InterPro" id="IPR001279">
    <property type="entry name" value="Metallo-B-lactamas"/>
</dbReference>
<dbReference type="GO" id="GO:0016787">
    <property type="term" value="F:hydrolase activity"/>
    <property type="evidence" value="ECO:0007669"/>
    <property type="project" value="UniProtKB-KW"/>
</dbReference>
<dbReference type="EMBL" id="ABOX02000032">
    <property type="protein sequence ID" value="EEF59138.1"/>
    <property type="molecule type" value="Genomic_DNA"/>
</dbReference>
<dbReference type="GO" id="GO:0003677">
    <property type="term" value="F:DNA binding"/>
    <property type="evidence" value="ECO:0007669"/>
    <property type="project" value="InterPro"/>
</dbReference>
<dbReference type="InterPro" id="IPR001387">
    <property type="entry name" value="Cro/C1-type_HTH"/>
</dbReference>
<dbReference type="Pfam" id="PF00753">
    <property type="entry name" value="Lactamase_B"/>
    <property type="match status" value="1"/>
</dbReference>
<dbReference type="OrthoDB" id="9802248at2"/>
<evidence type="ECO:0000256" key="2">
    <source>
        <dbReference type="ARBA" id="ARBA00022723"/>
    </source>
</evidence>
<dbReference type="PANTHER" id="PTHR46233:SF3">
    <property type="entry name" value="HYDROXYACYLGLUTATHIONE HYDROLASE GLOC"/>
    <property type="match status" value="1"/>
</dbReference>
<evidence type="ECO:0000256" key="3">
    <source>
        <dbReference type="ARBA" id="ARBA00022801"/>
    </source>
</evidence>
<gene>
    <name evidence="6" type="ORF">Cflav_PD1630</name>
</gene>
<dbReference type="Proteomes" id="UP000003688">
    <property type="component" value="Unassembled WGS sequence"/>
</dbReference>
<comment type="cofactor">
    <cofactor evidence="1">
        <name>Zn(2+)</name>
        <dbReference type="ChEBI" id="CHEBI:29105"/>
    </cofactor>
</comment>
<accession>B9XM10</accession>
<dbReference type="InterPro" id="IPR051453">
    <property type="entry name" value="MBL_Glyoxalase_II"/>
</dbReference>
<organism evidence="6 7">
    <name type="scientific">Pedosphaera parvula (strain Ellin514)</name>
    <dbReference type="NCBI Taxonomy" id="320771"/>
    <lineage>
        <taxon>Bacteria</taxon>
        <taxon>Pseudomonadati</taxon>
        <taxon>Verrucomicrobiota</taxon>
        <taxon>Pedosphaerae</taxon>
        <taxon>Pedosphaerales</taxon>
        <taxon>Pedosphaeraceae</taxon>
        <taxon>Pedosphaera</taxon>
    </lineage>
</organism>